<dbReference type="OrthoDB" id="1433475at2"/>
<accession>A0A2A4GE50</accession>
<evidence type="ECO:0000256" key="1">
    <source>
        <dbReference type="SAM" id="Coils"/>
    </source>
</evidence>
<dbReference type="AlphaFoldDB" id="A0A2A4GE50"/>
<dbReference type="RefSeq" id="WP_097441782.1">
    <property type="nucleotide sequence ID" value="NZ_NBWU01000001.1"/>
</dbReference>
<evidence type="ECO:0000313" key="3">
    <source>
        <dbReference type="EMBL" id="PCE66260.1"/>
    </source>
</evidence>
<dbReference type="EMBL" id="NBWU01000001">
    <property type="protein sequence ID" value="PCE66260.1"/>
    <property type="molecule type" value="Genomic_DNA"/>
</dbReference>
<evidence type="ECO:0008006" key="5">
    <source>
        <dbReference type="Google" id="ProtNLM"/>
    </source>
</evidence>
<evidence type="ECO:0000256" key="2">
    <source>
        <dbReference type="SAM" id="SignalP"/>
    </source>
</evidence>
<keyword evidence="1" id="KW-0175">Coiled coil</keyword>
<feature type="chain" id="PRO_5012359121" description="Carboxypeptidase-like regulatory domain-containing protein" evidence="2">
    <location>
        <begin position="22"/>
        <end position="508"/>
    </location>
</feature>
<feature type="signal peptide" evidence="2">
    <location>
        <begin position="1"/>
        <end position="21"/>
    </location>
</feature>
<feature type="coiled-coil region" evidence="1">
    <location>
        <begin position="255"/>
        <end position="289"/>
    </location>
</feature>
<sequence length="508" mass="58403">MKHSGLILPILFTLFSSFITAQTTISARLVDSLSKRPIPYATIQTAHKKGVISNGEGFFILQLNDTAQIDSLYISCIGYGSIAKPLIQFQDSIIYLTESAIELDQVVVSNKNLTVEEILQRVKDSLPKLYDTGLSKKRLFYRDAYLQQITKANYDLKKSTIPEFNKAFIDSLFGSIPKKHDYYTEILCDLSSNLNGSDQKIALIKASELYDKTAEIGVAALEEKFNTVIKKRVKPDSYFKIKSGIFGTKVEGDELFETEEEKAESEMLKEELEKKKKEEKERKANFAKYRRRQLGDIYSGLLVGEEPRLNILEKSNRYEFVLDNFTFLGLDPVYVISFSPKRSEDYKGKLYVSADDFGILRFDYENVKSLRSIKLLGFSYKENIDRGTVFFQKGYQGKYQLKYYERESGMLTGIKRPLKIIEKNKHVKGRRKQNELSMKIDFALTGFNKYEVVVFDAQPLAQSEFDGITEDNSVLPTYMPAYDPEFWKGYNIMEPNQAIREFKAQEAE</sequence>
<proteinExistence type="predicted"/>
<organism evidence="3 4">
    <name type="scientific">Sediminicola luteus</name>
    <dbReference type="NCBI Taxonomy" id="319238"/>
    <lineage>
        <taxon>Bacteria</taxon>
        <taxon>Pseudomonadati</taxon>
        <taxon>Bacteroidota</taxon>
        <taxon>Flavobacteriia</taxon>
        <taxon>Flavobacteriales</taxon>
        <taxon>Flavobacteriaceae</taxon>
        <taxon>Sediminicola</taxon>
    </lineage>
</organism>
<name>A0A2A4GE50_9FLAO</name>
<evidence type="ECO:0000313" key="4">
    <source>
        <dbReference type="Proteomes" id="UP000219559"/>
    </source>
</evidence>
<keyword evidence="2" id="KW-0732">Signal</keyword>
<protein>
    <recommendedName>
        <fullName evidence="5">Carboxypeptidase-like regulatory domain-containing protein</fullName>
    </recommendedName>
</protein>
<keyword evidence="4" id="KW-1185">Reference proteome</keyword>
<gene>
    <name evidence="3" type="ORF">B7P33_02890</name>
</gene>
<comment type="caution">
    <text evidence="3">The sequence shown here is derived from an EMBL/GenBank/DDBJ whole genome shotgun (WGS) entry which is preliminary data.</text>
</comment>
<reference evidence="3 4" key="1">
    <citation type="submission" date="2017-04" db="EMBL/GenBank/DDBJ databases">
        <title>A new member of the family Flavobacteriaceae isolated from ascidians.</title>
        <authorList>
            <person name="Chen L."/>
        </authorList>
    </citation>
    <scope>NUCLEOTIDE SEQUENCE [LARGE SCALE GENOMIC DNA]</scope>
    <source>
        <strain evidence="3 4">HQA918</strain>
    </source>
</reference>
<dbReference type="Proteomes" id="UP000219559">
    <property type="component" value="Unassembled WGS sequence"/>
</dbReference>